<dbReference type="Pfam" id="PF10502">
    <property type="entry name" value="Peptidase_S26"/>
    <property type="match status" value="1"/>
</dbReference>
<dbReference type="PANTHER" id="PTHR43390:SF1">
    <property type="entry name" value="CHLOROPLAST PROCESSING PEPTIDASE"/>
    <property type="match status" value="1"/>
</dbReference>
<dbReference type="PANTHER" id="PTHR43390">
    <property type="entry name" value="SIGNAL PEPTIDASE I"/>
    <property type="match status" value="1"/>
</dbReference>
<feature type="transmembrane region" description="Helical" evidence="8">
    <location>
        <begin position="29"/>
        <end position="49"/>
    </location>
</feature>
<feature type="active site" evidence="7">
    <location>
        <position position="128"/>
    </location>
</feature>
<dbReference type="RefSeq" id="WP_141788971.1">
    <property type="nucleotide sequence ID" value="NZ_BAAAKX010000001.1"/>
</dbReference>
<evidence type="ECO:0000256" key="3">
    <source>
        <dbReference type="ARBA" id="ARBA00009370"/>
    </source>
</evidence>
<gene>
    <name evidence="11" type="ORF">FB474_2555</name>
</gene>
<dbReference type="GO" id="GO:0005886">
    <property type="term" value="C:plasma membrane"/>
    <property type="evidence" value="ECO:0007669"/>
    <property type="project" value="UniProtKB-SubCell"/>
</dbReference>
<keyword evidence="12" id="KW-1185">Reference proteome</keyword>
<dbReference type="PROSITE" id="PS00501">
    <property type="entry name" value="SPASE_I_1"/>
    <property type="match status" value="1"/>
</dbReference>
<dbReference type="InterPro" id="IPR000223">
    <property type="entry name" value="Pept_S26A_signal_pept_1"/>
</dbReference>
<evidence type="ECO:0000256" key="1">
    <source>
        <dbReference type="ARBA" id="ARBA00000677"/>
    </source>
</evidence>
<evidence type="ECO:0000256" key="4">
    <source>
        <dbReference type="ARBA" id="ARBA00013208"/>
    </source>
</evidence>
<comment type="similarity">
    <text evidence="3 8">Belongs to the peptidase S26 family.</text>
</comment>
<comment type="subcellular location">
    <subcellularLocation>
        <location evidence="2">Cell membrane</location>
        <topology evidence="2">Single-pass type II membrane protein</topology>
    </subcellularLocation>
    <subcellularLocation>
        <location evidence="8">Membrane</location>
        <topology evidence="8">Single-pass type II membrane protein</topology>
    </subcellularLocation>
</comment>
<dbReference type="EC" id="3.4.21.89" evidence="4 8"/>
<dbReference type="SUPFAM" id="SSF51306">
    <property type="entry name" value="LexA/Signal peptidase"/>
    <property type="match status" value="1"/>
</dbReference>
<keyword evidence="8" id="KW-0812">Transmembrane</keyword>
<protein>
    <recommendedName>
        <fullName evidence="4 8">Signal peptidase I</fullName>
        <ecNumber evidence="4 8">3.4.21.89</ecNumber>
    </recommendedName>
</protein>
<dbReference type="NCBIfam" id="TIGR02227">
    <property type="entry name" value="sigpep_I_bact"/>
    <property type="match status" value="1"/>
</dbReference>
<evidence type="ECO:0000256" key="7">
    <source>
        <dbReference type="PIRSR" id="PIRSR600223-1"/>
    </source>
</evidence>
<evidence type="ECO:0000256" key="8">
    <source>
        <dbReference type="RuleBase" id="RU362042"/>
    </source>
</evidence>
<keyword evidence="5 8" id="KW-0645">Protease</keyword>
<organism evidence="11 12">
    <name type="scientific">Oryzihumus leptocrescens</name>
    <dbReference type="NCBI Taxonomy" id="297536"/>
    <lineage>
        <taxon>Bacteria</taxon>
        <taxon>Bacillati</taxon>
        <taxon>Actinomycetota</taxon>
        <taxon>Actinomycetes</taxon>
        <taxon>Micrococcales</taxon>
        <taxon>Intrasporangiaceae</taxon>
        <taxon>Oryzihumus</taxon>
    </lineage>
</organism>
<dbReference type="Proteomes" id="UP000319514">
    <property type="component" value="Unassembled WGS sequence"/>
</dbReference>
<dbReference type="InterPro" id="IPR036286">
    <property type="entry name" value="LexA/Signal_pep-like_sf"/>
</dbReference>
<comment type="catalytic activity">
    <reaction evidence="1 8">
        <text>Cleavage of hydrophobic, N-terminal signal or leader sequences from secreted and periplasmic proteins.</text>
        <dbReference type="EC" id="3.4.21.89"/>
    </reaction>
</comment>
<dbReference type="GO" id="GO:0009003">
    <property type="term" value="F:signal peptidase activity"/>
    <property type="evidence" value="ECO:0007669"/>
    <property type="project" value="UniProtKB-EC"/>
</dbReference>
<dbReference type="Gene3D" id="2.10.109.10">
    <property type="entry name" value="Umud Fragment, subunit A"/>
    <property type="match status" value="1"/>
</dbReference>
<evidence type="ECO:0000313" key="12">
    <source>
        <dbReference type="Proteomes" id="UP000319514"/>
    </source>
</evidence>
<dbReference type="OrthoDB" id="9815782at2"/>
<dbReference type="CDD" id="cd06530">
    <property type="entry name" value="S26_SPase_I"/>
    <property type="match status" value="1"/>
</dbReference>
<dbReference type="PROSITE" id="PS00761">
    <property type="entry name" value="SPASE_I_3"/>
    <property type="match status" value="1"/>
</dbReference>
<comment type="caution">
    <text evidence="11">The sequence shown here is derived from an EMBL/GenBank/DDBJ whole genome shotgun (WGS) entry which is preliminary data.</text>
</comment>
<keyword evidence="6 8" id="KW-0378">Hydrolase</keyword>
<feature type="active site" evidence="7">
    <location>
        <position position="59"/>
    </location>
</feature>
<feature type="region of interest" description="Disordered" evidence="9">
    <location>
        <begin position="1"/>
        <end position="21"/>
    </location>
</feature>
<evidence type="ECO:0000313" key="11">
    <source>
        <dbReference type="EMBL" id="TQL61150.1"/>
    </source>
</evidence>
<dbReference type="GO" id="GO:0006465">
    <property type="term" value="P:signal peptide processing"/>
    <property type="evidence" value="ECO:0007669"/>
    <property type="project" value="InterPro"/>
</dbReference>
<name>A0A542ZLU2_9MICO</name>
<dbReference type="InterPro" id="IPR019756">
    <property type="entry name" value="Pept_S26A_signal_pept_1_Ser-AS"/>
</dbReference>
<dbReference type="AlphaFoldDB" id="A0A542ZLU2"/>
<keyword evidence="8" id="KW-1133">Transmembrane helix</keyword>
<dbReference type="InterPro" id="IPR019758">
    <property type="entry name" value="Pept_S26A_signal_pept_1_CS"/>
</dbReference>
<feature type="domain" description="Peptidase S26" evidence="10">
    <location>
        <begin position="29"/>
        <end position="218"/>
    </location>
</feature>
<proteinExistence type="inferred from homology"/>
<evidence type="ECO:0000256" key="9">
    <source>
        <dbReference type="SAM" id="MobiDB-lite"/>
    </source>
</evidence>
<dbReference type="InterPro" id="IPR019533">
    <property type="entry name" value="Peptidase_S26"/>
</dbReference>
<dbReference type="EMBL" id="VFOQ01000001">
    <property type="protein sequence ID" value="TQL61150.1"/>
    <property type="molecule type" value="Genomic_DNA"/>
</dbReference>
<dbReference type="GO" id="GO:0004252">
    <property type="term" value="F:serine-type endopeptidase activity"/>
    <property type="evidence" value="ECO:0007669"/>
    <property type="project" value="InterPro"/>
</dbReference>
<dbReference type="PRINTS" id="PR00727">
    <property type="entry name" value="LEADERPTASE"/>
</dbReference>
<evidence type="ECO:0000256" key="5">
    <source>
        <dbReference type="ARBA" id="ARBA00022670"/>
    </source>
</evidence>
<sequence length="242" mass="25188">MNPGPPTAPADTTTTPAGREVAPRHATRLRWLVVVVVALLVTLVVRGFLVQSFYVPSASMQPTLQPGDRIMVTRLGTVHRGDVVVFDGSTTFAAGGSTGPAPTGLVTKVVSGAASLLSVQTHESDYVKRVVGVAGDHVVCCDAQGALRVNGVAVHEPYLYPGDKPSDLTFDVTVPAGHIWVMGDHRSDSADSRAHLGDPGGGMVRLDDVIGRAALVYWPLGRTATLSSPGELAGIPAAQGQR</sequence>
<evidence type="ECO:0000259" key="10">
    <source>
        <dbReference type="Pfam" id="PF10502"/>
    </source>
</evidence>
<reference evidence="11 12" key="1">
    <citation type="submission" date="2019-06" db="EMBL/GenBank/DDBJ databases">
        <title>Sequencing the genomes of 1000 actinobacteria strains.</title>
        <authorList>
            <person name="Klenk H.-P."/>
        </authorList>
    </citation>
    <scope>NUCLEOTIDE SEQUENCE [LARGE SCALE GENOMIC DNA]</scope>
    <source>
        <strain evidence="11 12">DSM 18082</strain>
    </source>
</reference>
<keyword evidence="8" id="KW-0472">Membrane</keyword>
<feature type="compositionally biased region" description="Low complexity" evidence="9">
    <location>
        <begin position="9"/>
        <end position="18"/>
    </location>
</feature>
<evidence type="ECO:0000256" key="2">
    <source>
        <dbReference type="ARBA" id="ARBA00004401"/>
    </source>
</evidence>
<evidence type="ECO:0000256" key="6">
    <source>
        <dbReference type="ARBA" id="ARBA00022801"/>
    </source>
</evidence>
<accession>A0A542ZLU2</accession>